<dbReference type="OrthoDB" id="481003at2"/>
<organism evidence="1 2">
    <name type="scientific">Scytonema millei VB511283</name>
    <dbReference type="NCBI Taxonomy" id="1245923"/>
    <lineage>
        <taxon>Bacteria</taxon>
        <taxon>Bacillati</taxon>
        <taxon>Cyanobacteriota</taxon>
        <taxon>Cyanophyceae</taxon>
        <taxon>Nostocales</taxon>
        <taxon>Scytonemataceae</taxon>
        <taxon>Scytonema</taxon>
    </lineage>
</organism>
<evidence type="ECO:0000313" key="1">
    <source>
        <dbReference type="EMBL" id="NHC37112.1"/>
    </source>
</evidence>
<protein>
    <submittedName>
        <fullName evidence="1">Uncharacterized protein</fullName>
    </submittedName>
</protein>
<gene>
    <name evidence="1" type="ORF">QH73_0021155</name>
</gene>
<dbReference type="Proteomes" id="UP000031532">
    <property type="component" value="Unassembled WGS sequence"/>
</dbReference>
<sequence>MCISNSTCKPHVELAVDVFKTQTPTLISSLKDFFTALPSPKCVEEILATALYQLADTDPDACRWLLRHPQYLEPELDLVEWATQFALKKLQAQGFVREQDFQFEPNGKLNACDRAKVKLSAGNSTAEKLILEEILQVGN</sequence>
<dbReference type="EMBL" id="JTJC03000006">
    <property type="protein sequence ID" value="NHC37112.1"/>
    <property type="molecule type" value="Genomic_DNA"/>
</dbReference>
<dbReference type="AlphaFoldDB" id="A0A9X5I716"/>
<comment type="caution">
    <text evidence="1">The sequence shown here is derived from an EMBL/GenBank/DDBJ whole genome shotgun (WGS) entry which is preliminary data.</text>
</comment>
<reference evidence="1 2" key="1">
    <citation type="journal article" date="2015" name="Genome Announc.">
        <title>Draft Genome Sequence of the Terrestrial Cyanobacterium Scytonema millei VB511283, Isolated from Eastern India.</title>
        <authorList>
            <person name="Sen D."/>
            <person name="Chandrababunaidu M.M."/>
            <person name="Singh D."/>
            <person name="Sanghi N."/>
            <person name="Ghorai A."/>
            <person name="Mishra G.P."/>
            <person name="Madduluri M."/>
            <person name="Adhikary S.P."/>
            <person name="Tripathy S."/>
        </authorList>
    </citation>
    <scope>NUCLEOTIDE SEQUENCE [LARGE SCALE GENOMIC DNA]</scope>
    <source>
        <strain evidence="1 2">VB511283</strain>
    </source>
</reference>
<name>A0A9X5I716_9CYAN</name>
<keyword evidence="2" id="KW-1185">Reference proteome</keyword>
<proteinExistence type="predicted"/>
<evidence type="ECO:0000313" key="2">
    <source>
        <dbReference type="Proteomes" id="UP000031532"/>
    </source>
</evidence>
<dbReference type="RefSeq" id="WP_039713903.1">
    <property type="nucleotide sequence ID" value="NZ_JTJC03000006.1"/>
</dbReference>
<accession>A0A9X5I716</accession>